<evidence type="ECO:0000256" key="8">
    <source>
        <dbReference type="ARBA" id="ARBA00023326"/>
    </source>
</evidence>
<feature type="domain" description="Glycoside hydrolase family 9" evidence="9">
    <location>
        <begin position="1"/>
        <end position="74"/>
    </location>
</feature>
<dbReference type="EC" id="3.2.1.4" evidence="3"/>
<dbReference type="Gene3D" id="1.50.10.10">
    <property type="match status" value="1"/>
</dbReference>
<keyword evidence="4" id="KW-0378">Hydrolase</keyword>
<organism evidence="10 11">
    <name type="scientific">Hibiscus syriacus</name>
    <name type="common">Rose of Sharon</name>
    <dbReference type="NCBI Taxonomy" id="106335"/>
    <lineage>
        <taxon>Eukaryota</taxon>
        <taxon>Viridiplantae</taxon>
        <taxon>Streptophyta</taxon>
        <taxon>Embryophyta</taxon>
        <taxon>Tracheophyta</taxon>
        <taxon>Spermatophyta</taxon>
        <taxon>Magnoliopsida</taxon>
        <taxon>eudicotyledons</taxon>
        <taxon>Gunneridae</taxon>
        <taxon>Pentapetalae</taxon>
        <taxon>rosids</taxon>
        <taxon>malvids</taxon>
        <taxon>Malvales</taxon>
        <taxon>Malvaceae</taxon>
        <taxon>Malvoideae</taxon>
        <taxon>Hibiscus</taxon>
    </lineage>
</organism>
<evidence type="ECO:0000259" key="9">
    <source>
        <dbReference type="Pfam" id="PF00759"/>
    </source>
</evidence>
<reference evidence="10" key="1">
    <citation type="submission" date="2019-09" db="EMBL/GenBank/DDBJ databases">
        <title>Draft genome information of white flower Hibiscus syriacus.</title>
        <authorList>
            <person name="Kim Y.-M."/>
        </authorList>
    </citation>
    <scope>NUCLEOTIDE SEQUENCE [LARGE SCALE GENOMIC DNA]</scope>
    <source>
        <strain evidence="10">YM2019G1</strain>
    </source>
</reference>
<keyword evidence="8" id="KW-0624">Polysaccharide degradation</keyword>
<dbReference type="PANTHER" id="PTHR22298">
    <property type="entry name" value="ENDO-1,4-BETA-GLUCANASE"/>
    <property type="match status" value="1"/>
</dbReference>
<comment type="similarity">
    <text evidence="2">Belongs to the glycosyl hydrolase 9 (cellulase E) family.</text>
</comment>
<sequence>MSYLVSFGPNFPKRIHHRATSLPSMASHPQSIGCDAGFQPYFYSSNPNRNLLVGAIVGGLDQNDGFTDDRSDFSL</sequence>
<gene>
    <name evidence="10" type="ORF">F3Y22_tig00110223pilonHSYRG00087</name>
</gene>
<dbReference type="GO" id="GO:0008810">
    <property type="term" value="F:cellulase activity"/>
    <property type="evidence" value="ECO:0007669"/>
    <property type="project" value="UniProtKB-EC"/>
</dbReference>
<evidence type="ECO:0000313" key="11">
    <source>
        <dbReference type="Proteomes" id="UP000436088"/>
    </source>
</evidence>
<evidence type="ECO:0000313" key="10">
    <source>
        <dbReference type="EMBL" id="KAE8712820.1"/>
    </source>
</evidence>
<dbReference type="EMBL" id="VEPZ02000885">
    <property type="protein sequence ID" value="KAE8712820.1"/>
    <property type="molecule type" value="Genomic_DNA"/>
</dbReference>
<dbReference type="InterPro" id="IPR008928">
    <property type="entry name" value="6-hairpin_glycosidase_sf"/>
</dbReference>
<keyword evidence="7" id="KW-0326">Glycosidase</keyword>
<accession>A0A6A3B741</accession>
<keyword evidence="5" id="KW-0136">Cellulose degradation</keyword>
<comment type="catalytic activity">
    <reaction evidence="1">
        <text>Endohydrolysis of (1-&gt;4)-beta-D-glucosidic linkages in cellulose, lichenin and cereal beta-D-glucans.</text>
        <dbReference type="EC" id="3.2.1.4"/>
    </reaction>
</comment>
<evidence type="ECO:0000256" key="6">
    <source>
        <dbReference type="ARBA" id="ARBA00023277"/>
    </source>
</evidence>
<keyword evidence="11" id="KW-1185">Reference proteome</keyword>
<evidence type="ECO:0000256" key="2">
    <source>
        <dbReference type="ARBA" id="ARBA00007072"/>
    </source>
</evidence>
<evidence type="ECO:0000256" key="4">
    <source>
        <dbReference type="ARBA" id="ARBA00022801"/>
    </source>
</evidence>
<keyword evidence="6" id="KW-0119">Carbohydrate metabolism</keyword>
<dbReference type="Pfam" id="PF00759">
    <property type="entry name" value="Glyco_hydro_9"/>
    <property type="match status" value="1"/>
</dbReference>
<evidence type="ECO:0000256" key="7">
    <source>
        <dbReference type="ARBA" id="ARBA00023295"/>
    </source>
</evidence>
<dbReference type="GO" id="GO:0030245">
    <property type="term" value="P:cellulose catabolic process"/>
    <property type="evidence" value="ECO:0007669"/>
    <property type="project" value="UniProtKB-KW"/>
</dbReference>
<comment type="caution">
    <text evidence="10">The sequence shown here is derived from an EMBL/GenBank/DDBJ whole genome shotgun (WGS) entry which is preliminary data.</text>
</comment>
<evidence type="ECO:0000256" key="1">
    <source>
        <dbReference type="ARBA" id="ARBA00000966"/>
    </source>
</evidence>
<dbReference type="SUPFAM" id="SSF48208">
    <property type="entry name" value="Six-hairpin glycosidases"/>
    <property type="match status" value="1"/>
</dbReference>
<name>A0A6A3B741_HIBSY</name>
<dbReference type="Proteomes" id="UP000436088">
    <property type="component" value="Unassembled WGS sequence"/>
</dbReference>
<dbReference type="InterPro" id="IPR012341">
    <property type="entry name" value="6hp_glycosidase-like_sf"/>
</dbReference>
<dbReference type="AlphaFoldDB" id="A0A6A3B741"/>
<proteinExistence type="inferred from homology"/>
<protein>
    <recommendedName>
        <fullName evidence="3">cellulase</fullName>
        <ecNumber evidence="3">3.2.1.4</ecNumber>
    </recommendedName>
</protein>
<evidence type="ECO:0000256" key="5">
    <source>
        <dbReference type="ARBA" id="ARBA00023001"/>
    </source>
</evidence>
<dbReference type="InterPro" id="IPR001701">
    <property type="entry name" value="Glyco_hydro_9"/>
</dbReference>
<evidence type="ECO:0000256" key="3">
    <source>
        <dbReference type="ARBA" id="ARBA00012601"/>
    </source>
</evidence>